<dbReference type="OrthoDB" id="9792760at2"/>
<reference evidence="8 9" key="1">
    <citation type="submission" date="2017-08" db="EMBL/GenBank/DDBJ databases">
        <authorList>
            <person name="de Groot N.N."/>
        </authorList>
    </citation>
    <scope>NUCLEOTIDE SEQUENCE [LARGE SCALE GENOMIC DNA]</scope>
    <source>
        <strain evidence="8 9">Nm15</strain>
    </source>
</reference>
<dbReference type="RefSeq" id="WP_013647886.1">
    <property type="nucleotide sequence ID" value="NZ_LT907782.1"/>
</dbReference>
<feature type="transmembrane region" description="Helical" evidence="7">
    <location>
        <begin position="43"/>
        <end position="63"/>
    </location>
</feature>
<keyword evidence="5 7" id="KW-1133">Transmembrane helix</keyword>
<protein>
    <submittedName>
        <fullName evidence="8">Putative oxidoreductase</fullName>
    </submittedName>
</protein>
<evidence type="ECO:0000313" key="9">
    <source>
        <dbReference type="Proteomes" id="UP000242498"/>
    </source>
</evidence>
<evidence type="ECO:0000256" key="5">
    <source>
        <dbReference type="ARBA" id="ARBA00022989"/>
    </source>
</evidence>
<dbReference type="PANTHER" id="PTHR33452:SF1">
    <property type="entry name" value="INNER MEMBRANE PROTEIN YPHA-RELATED"/>
    <property type="match status" value="1"/>
</dbReference>
<dbReference type="Pfam" id="PF07681">
    <property type="entry name" value="DoxX"/>
    <property type="match status" value="1"/>
</dbReference>
<sequence>MNKISQLVARIFLGQIFVISGFLKISGYEGTQGYMEAMGVPGMLLPLVIALEVVGGFAIVTGWQTKRVSMVLAAFTLAAAMIFHSDFSDQIQMIMFMKNMAITGGFMLLMAYGAGAYSIDGYRIRS</sequence>
<keyword evidence="4 7" id="KW-0812">Transmembrane</keyword>
<keyword evidence="3" id="KW-1003">Cell membrane</keyword>
<gene>
    <name evidence="8" type="ORF">SAMN06296273_0769</name>
</gene>
<evidence type="ECO:0000313" key="8">
    <source>
        <dbReference type="EMBL" id="SNX59331.1"/>
    </source>
</evidence>
<evidence type="ECO:0000256" key="3">
    <source>
        <dbReference type="ARBA" id="ARBA00022475"/>
    </source>
</evidence>
<name>A0A285BVK8_9PROT</name>
<proteinExistence type="inferred from homology"/>
<evidence type="ECO:0000256" key="1">
    <source>
        <dbReference type="ARBA" id="ARBA00004651"/>
    </source>
</evidence>
<feature type="transmembrane region" description="Helical" evidence="7">
    <location>
        <begin position="7"/>
        <end position="23"/>
    </location>
</feature>
<dbReference type="InterPro" id="IPR032808">
    <property type="entry name" value="DoxX"/>
</dbReference>
<comment type="subcellular location">
    <subcellularLocation>
        <location evidence="1">Cell membrane</location>
        <topology evidence="1">Multi-pass membrane protein</topology>
    </subcellularLocation>
</comment>
<dbReference type="GO" id="GO:0005886">
    <property type="term" value="C:plasma membrane"/>
    <property type="evidence" value="ECO:0007669"/>
    <property type="project" value="UniProtKB-SubCell"/>
</dbReference>
<organism evidence="8 9">
    <name type="scientific">Nitrosomonas ureae</name>
    <dbReference type="NCBI Taxonomy" id="44577"/>
    <lineage>
        <taxon>Bacteria</taxon>
        <taxon>Pseudomonadati</taxon>
        <taxon>Pseudomonadota</taxon>
        <taxon>Betaproteobacteria</taxon>
        <taxon>Nitrosomonadales</taxon>
        <taxon>Nitrosomonadaceae</taxon>
        <taxon>Nitrosomonas</taxon>
    </lineage>
</organism>
<feature type="transmembrane region" description="Helical" evidence="7">
    <location>
        <begin position="70"/>
        <end position="87"/>
    </location>
</feature>
<dbReference type="EMBL" id="LT907782">
    <property type="protein sequence ID" value="SNX59331.1"/>
    <property type="molecule type" value="Genomic_DNA"/>
</dbReference>
<comment type="similarity">
    <text evidence="2">Belongs to the DoxX family.</text>
</comment>
<keyword evidence="6 7" id="KW-0472">Membrane</keyword>
<dbReference type="Proteomes" id="UP000242498">
    <property type="component" value="Chromosome I"/>
</dbReference>
<evidence type="ECO:0000256" key="4">
    <source>
        <dbReference type="ARBA" id="ARBA00022692"/>
    </source>
</evidence>
<evidence type="ECO:0000256" key="2">
    <source>
        <dbReference type="ARBA" id="ARBA00006679"/>
    </source>
</evidence>
<evidence type="ECO:0000256" key="7">
    <source>
        <dbReference type="SAM" id="Phobius"/>
    </source>
</evidence>
<accession>A0A285BVK8</accession>
<dbReference type="PANTHER" id="PTHR33452">
    <property type="entry name" value="OXIDOREDUCTASE CATD-RELATED"/>
    <property type="match status" value="1"/>
</dbReference>
<feature type="transmembrane region" description="Helical" evidence="7">
    <location>
        <begin position="99"/>
        <end position="119"/>
    </location>
</feature>
<evidence type="ECO:0000256" key="6">
    <source>
        <dbReference type="ARBA" id="ARBA00023136"/>
    </source>
</evidence>
<dbReference type="InterPro" id="IPR051907">
    <property type="entry name" value="DoxX-like_oxidoreductase"/>
</dbReference>
<dbReference type="AlphaFoldDB" id="A0A285BVK8"/>